<dbReference type="InterPro" id="IPR020846">
    <property type="entry name" value="MFS_dom"/>
</dbReference>
<feature type="transmembrane region" description="Helical" evidence="1">
    <location>
        <begin position="30"/>
        <end position="54"/>
    </location>
</feature>
<dbReference type="RefSeq" id="WP_199445494.1">
    <property type="nucleotide sequence ID" value="NZ_BANB01000009.1"/>
</dbReference>
<evidence type="ECO:0000313" key="4">
    <source>
        <dbReference type="Proteomes" id="UP000032680"/>
    </source>
</evidence>
<dbReference type="PROSITE" id="PS50850">
    <property type="entry name" value="MFS"/>
    <property type="match status" value="1"/>
</dbReference>
<protein>
    <recommendedName>
        <fullName evidence="2">Major facilitator superfamily (MFS) profile domain-containing protein</fullName>
    </recommendedName>
</protein>
<comment type="caution">
    <text evidence="3">The sequence shown here is derived from an EMBL/GenBank/DDBJ whole genome shotgun (WGS) entry which is preliminary data.</text>
</comment>
<keyword evidence="1" id="KW-1133">Transmembrane helix</keyword>
<feature type="domain" description="Major facilitator superfamily (MFS) profile" evidence="2">
    <location>
        <begin position="1"/>
        <end position="140"/>
    </location>
</feature>
<organism evidence="3 4">
    <name type="scientific">Acidisphaera rubrifaciens HS-AP3</name>
    <dbReference type="NCBI Taxonomy" id="1231350"/>
    <lineage>
        <taxon>Bacteria</taxon>
        <taxon>Pseudomonadati</taxon>
        <taxon>Pseudomonadota</taxon>
        <taxon>Alphaproteobacteria</taxon>
        <taxon>Acetobacterales</taxon>
        <taxon>Acetobacteraceae</taxon>
        <taxon>Acidisphaera</taxon>
    </lineage>
</organism>
<evidence type="ECO:0000313" key="3">
    <source>
        <dbReference type="EMBL" id="GAN75832.1"/>
    </source>
</evidence>
<accession>A0A0D6P2E7</accession>
<evidence type="ECO:0000259" key="2">
    <source>
        <dbReference type="PROSITE" id="PS50850"/>
    </source>
</evidence>
<keyword evidence="4" id="KW-1185">Reference proteome</keyword>
<proteinExistence type="predicted"/>
<dbReference type="Proteomes" id="UP000032680">
    <property type="component" value="Unassembled WGS sequence"/>
</dbReference>
<reference evidence="3 4" key="1">
    <citation type="submission" date="2012-11" db="EMBL/GenBank/DDBJ databases">
        <title>Whole genome sequence of Acidisphaera rubrifaciens HS-AP3.</title>
        <authorList>
            <person name="Azuma Y."/>
            <person name="Higashiura N."/>
            <person name="Hirakawa H."/>
            <person name="Matsushita K."/>
        </authorList>
    </citation>
    <scope>NUCLEOTIDE SEQUENCE [LARGE SCALE GENOMIC DNA]</scope>
    <source>
        <strain evidence="3 4">HS-AP3</strain>
    </source>
</reference>
<dbReference type="AlphaFoldDB" id="A0A0D6P2E7"/>
<keyword evidence="1" id="KW-0812">Transmembrane</keyword>
<name>A0A0D6P2E7_9PROT</name>
<dbReference type="GO" id="GO:0022857">
    <property type="term" value="F:transmembrane transporter activity"/>
    <property type="evidence" value="ECO:0007669"/>
    <property type="project" value="InterPro"/>
</dbReference>
<sequence length="140" mass="14175">MFNLAVYALPFFAGMTTGLAAYHSGAGLFGGLIVGFTAGAITLVVGQAIFATFASPVLRGLIALLFAAPATVAGYHATLALARIGVPAEGWREVFAIVGAIAIGATAVVRVAGMAYPSGVRRVSVAMSDQSQMATTPRIS</sequence>
<feature type="transmembrane region" description="Helical" evidence="1">
    <location>
        <begin position="61"/>
        <end position="82"/>
    </location>
</feature>
<gene>
    <name evidence="3" type="ORF">Asru_0009_25</name>
</gene>
<keyword evidence="1" id="KW-0472">Membrane</keyword>
<feature type="transmembrane region" description="Helical" evidence="1">
    <location>
        <begin position="94"/>
        <end position="112"/>
    </location>
</feature>
<evidence type="ECO:0000256" key="1">
    <source>
        <dbReference type="SAM" id="Phobius"/>
    </source>
</evidence>
<dbReference type="EMBL" id="BANB01000009">
    <property type="protein sequence ID" value="GAN75832.1"/>
    <property type="molecule type" value="Genomic_DNA"/>
</dbReference>